<reference evidence="2" key="1">
    <citation type="journal article" date="2019" name="BMC Genomics">
        <title>A new reference genome for Sorghum bicolor reveals high levels of sequence similarity between sweet and grain genotypes: implications for the genetics of sugar metabolism.</title>
        <authorList>
            <person name="Cooper E.A."/>
            <person name="Brenton Z.W."/>
            <person name="Flinn B.S."/>
            <person name="Jenkins J."/>
            <person name="Shu S."/>
            <person name="Flowers D."/>
            <person name="Luo F."/>
            <person name="Wang Y."/>
            <person name="Xia P."/>
            <person name="Barry K."/>
            <person name="Daum C."/>
            <person name="Lipzen A."/>
            <person name="Yoshinaga Y."/>
            <person name="Schmutz J."/>
            <person name="Saski C."/>
            <person name="Vermerris W."/>
            <person name="Kresovich S."/>
        </authorList>
    </citation>
    <scope>NUCLEOTIDE SEQUENCE</scope>
</reference>
<name>A0A921RNM9_SORBI</name>
<feature type="chain" id="PRO_5037917635" evidence="1">
    <location>
        <begin position="24"/>
        <end position="52"/>
    </location>
</feature>
<evidence type="ECO:0000313" key="3">
    <source>
        <dbReference type="Proteomes" id="UP000807115"/>
    </source>
</evidence>
<evidence type="ECO:0000256" key="1">
    <source>
        <dbReference type="SAM" id="SignalP"/>
    </source>
</evidence>
<protein>
    <submittedName>
        <fullName evidence="2">Uncharacterized protein</fullName>
    </submittedName>
</protein>
<reference evidence="2" key="2">
    <citation type="submission" date="2020-10" db="EMBL/GenBank/DDBJ databases">
        <authorList>
            <person name="Cooper E.A."/>
            <person name="Brenton Z.W."/>
            <person name="Flinn B.S."/>
            <person name="Jenkins J."/>
            <person name="Shu S."/>
            <person name="Flowers D."/>
            <person name="Luo F."/>
            <person name="Wang Y."/>
            <person name="Xia P."/>
            <person name="Barry K."/>
            <person name="Daum C."/>
            <person name="Lipzen A."/>
            <person name="Yoshinaga Y."/>
            <person name="Schmutz J."/>
            <person name="Saski C."/>
            <person name="Vermerris W."/>
            <person name="Kresovich S."/>
        </authorList>
    </citation>
    <scope>NUCLEOTIDE SEQUENCE</scope>
</reference>
<sequence length="52" mass="6024">MFLLLFDQVACFFFCLIRWHVSATIVCHLGFNFGNHSFFSSPVITPSIPKRM</sequence>
<organism evidence="2 3">
    <name type="scientific">Sorghum bicolor</name>
    <name type="common">Sorghum</name>
    <name type="synonym">Sorghum vulgare</name>
    <dbReference type="NCBI Taxonomy" id="4558"/>
    <lineage>
        <taxon>Eukaryota</taxon>
        <taxon>Viridiplantae</taxon>
        <taxon>Streptophyta</taxon>
        <taxon>Embryophyta</taxon>
        <taxon>Tracheophyta</taxon>
        <taxon>Spermatophyta</taxon>
        <taxon>Magnoliopsida</taxon>
        <taxon>Liliopsida</taxon>
        <taxon>Poales</taxon>
        <taxon>Poaceae</taxon>
        <taxon>PACMAD clade</taxon>
        <taxon>Panicoideae</taxon>
        <taxon>Andropogonodae</taxon>
        <taxon>Andropogoneae</taxon>
        <taxon>Sorghinae</taxon>
        <taxon>Sorghum</taxon>
    </lineage>
</organism>
<accession>A0A921RNM9</accession>
<proteinExistence type="predicted"/>
<gene>
    <name evidence="2" type="ORF">BDA96_02G095000</name>
</gene>
<dbReference type="EMBL" id="CM027681">
    <property type="protein sequence ID" value="KAG0542340.1"/>
    <property type="molecule type" value="Genomic_DNA"/>
</dbReference>
<dbReference type="AlphaFoldDB" id="A0A921RNM9"/>
<comment type="caution">
    <text evidence="2">The sequence shown here is derived from an EMBL/GenBank/DDBJ whole genome shotgun (WGS) entry which is preliminary data.</text>
</comment>
<keyword evidence="1" id="KW-0732">Signal</keyword>
<evidence type="ECO:0000313" key="2">
    <source>
        <dbReference type="EMBL" id="KAG0542340.1"/>
    </source>
</evidence>
<dbReference type="Proteomes" id="UP000807115">
    <property type="component" value="Chromosome 2"/>
</dbReference>
<feature type="signal peptide" evidence="1">
    <location>
        <begin position="1"/>
        <end position="23"/>
    </location>
</feature>